<dbReference type="Proteomes" id="UP000268321">
    <property type="component" value="Unassembled WGS sequence"/>
</dbReference>
<accession>A0A4P9ZJ10</accession>
<dbReference type="AlphaFoldDB" id="A0A4P9ZJ10"/>
<dbReference type="PANTHER" id="PTHR12428">
    <property type="entry name" value="OXA1"/>
    <property type="match status" value="1"/>
</dbReference>
<evidence type="ECO:0000256" key="6">
    <source>
        <dbReference type="RuleBase" id="RU003945"/>
    </source>
</evidence>
<dbReference type="PANTHER" id="PTHR12428:SF65">
    <property type="entry name" value="CYTOCHROME C OXIDASE ASSEMBLY PROTEIN COX18, MITOCHONDRIAL"/>
    <property type="match status" value="1"/>
</dbReference>
<comment type="subcellular location">
    <subcellularLocation>
        <location evidence="1 6">Membrane</location>
        <topology evidence="1 6">Multi-pass membrane protein</topology>
    </subcellularLocation>
</comment>
<sequence>MFRLYKPLYPLLRSSRHIHIPTRSFSLEPATIVESLTNSLQYIHTSSGIPWWALIPVTTFALRGFWTFPLAVLQRLCIQKQAALRPIITATAPVLRLNLAKKVLEAVSRTASGEVPAVTRVLLPLNQMRYEEIMVLAAKEVRRRQKKLFREHGVQLYKTIFLPAAQVPLWVCMSITFRNLSGWSTWDVLSNKALDPSLYSEGALWFSDLTAFDQFHIFPLALGAVALVNAEWTFKTLDLMKQHTPKRAIRTTFTDSLANLSRMSIVFLMAISLHAPTALTLYWLSSQVFSLIQNVFLDLVFPASFTPKRRIGLQDLLAPEAQPVAKTTEFTDSPNDPQSAIKDT</sequence>
<feature type="compositionally biased region" description="Polar residues" evidence="7">
    <location>
        <begin position="328"/>
        <end position="338"/>
    </location>
</feature>
<dbReference type="Pfam" id="PF02096">
    <property type="entry name" value="60KD_IMP"/>
    <property type="match status" value="1"/>
</dbReference>
<dbReference type="GO" id="GO:0005743">
    <property type="term" value="C:mitochondrial inner membrane"/>
    <property type="evidence" value="ECO:0007669"/>
    <property type="project" value="TreeGrafter"/>
</dbReference>
<feature type="domain" description="Membrane insertase YidC/Oxa/ALB C-terminal" evidence="8">
    <location>
        <begin position="139"/>
        <end position="297"/>
    </location>
</feature>
<keyword evidence="3 6" id="KW-0812">Transmembrane</keyword>
<dbReference type="InterPro" id="IPR028055">
    <property type="entry name" value="YidC/Oxa/ALB_C"/>
</dbReference>
<evidence type="ECO:0000256" key="5">
    <source>
        <dbReference type="ARBA" id="ARBA00023136"/>
    </source>
</evidence>
<keyword evidence="5" id="KW-0472">Membrane</keyword>
<evidence type="ECO:0000256" key="4">
    <source>
        <dbReference type="ARBA" id="ARBA00022989"/>
    </source>
</evidence>
<proteinExistence type="inferred from homology"/>
<evidence type="ECO:0000313" key="10">
    <source>
        <dbReference type="Proteomes" id="UP000268321"/>
    </source>
</evidence>
<dbReference type="InterPro" id="IPR001708">
    <property type="entry name" value="YidC/ALB3/OXA1/COX18"/>
</dbReference>
<comment type="similarity">
    <text evidence="2 6">Belongs to the OXA1/ALB3/YidC family.</text>
</comment>
<evidence type="ECO:0000259" key="8">
    <source>
        <dbReference type="Pfam" id="PF02096"/>
    </source>
</evidence>
<organism evidence="9 10">
    <name type="scientific">Metschnikowia bicuspidata</name>
    <dbReference type="NCBI Taxonomy" id="27322"/>
    <lineage>
        <taxon>Eukaryota</taxon>
        <taxon>Fungi</taxon>
        <taxon>Dikarya</taxon>
        <taxon>Ascomycota</taxon>
        <taxon>Saccharomycotina</taxon>
        <taxon>Pichiomycetes</taxon>
        <taxon>Metschnikowiaceae</taxon>
        <taxon>Metschnikowia</taxon>
    </lineage>
</organism>
<evidence type="ECO:0000256" key="1">
    <source>
        <dbReference type="ARBA" id="ARBA00004141"/>
    </source>
</evidence>
<evidence type="ECO:0000256" key="2">
    <source>
        <dbReference type="ARBA" id="ARBA00009877"/>
    </source>
</evidence>
<evidence type="ECO:0000256" key="7">
    <source>
        <dbReference type="SAM" id="MobiDB-lite"/>
    </source>
</evidence>
<reference evidence="10" key="1">
    <citation type="journal article" date="2018" name="Nat. Microbiol.">
        <title>Leveraging single-cell genomics to expand the fungal tree of life.</title>
        <authorList>
            <person name="Ahrendt S.R."/>
            <person name="Quandt C.A."/>
            <person name="Ciobanu D."/>
            <person name="Clum A."/>
            <person name="Salamov A."/>
            <person name="Andreopoulos B."/>
            <person name="Cheng J.F."/>
            <person name="Woyke T."/>
            <person name="Pelin A."/>
            <person name="Henrissat B."/>
            <person name="Reynolds N.K."/>
            <person name="Benny G.L."/>
            <person name="Smith M.E."/>
            <person name="James T.Y."/>
            <person name="Grigoriev I.V."/>
        </authorList>
    </citation>
    <scope>NUCLEOTIDE SEQUENCE [LARGE SCALE GENOMIC DNA]</scope>
    <source>
        <strain evidence="10">Baker2002</strain>
    </source>
</reference>
<dbReference type="GO" id="GO:0033617">
    <property type="term" value="P:mitochondrial respiratory chain complex IV assembly"/>
    <property type="evidence" value="ECO:0007669"/>
    <property type="project" value="TreeGrafter"/>
</dbReference>
<dbReference type="OrthoDB" id="2148490at2759"/>
<name>A0A4P9ZJ10_9ASCO</name>
<evidence type="ECO:0000313" key="9">
    <source>
        <dbReference type="EMBL" id="RKP33035.1"/>
    </source>
</evidence>
<keyword evidence="10" id="KW-1185">Reference proteome</keyword>
<dbReference type="GO" id="GO:0032979">
    <property type="term" value="P:protein insertion into mitochondrial inner membrane from matrix"/>
    <property type="evidence" value="ECO:0007669"/>
    <property type="project" value="TreeGrafter"/>
</dbReference>
<dbReference type="CDD" id="cd20069">
    <property type="entry name" value="5TM_Oxa1-like"/>
    <property type="match status" value="1"/>
</dbReference>
<protein>
    <recommendedName>
        <fullName evidence="8">Membrane insertase YidC/Oxa/ALB C-terminal domain-containing protein</fullName>
    </recommendedName>
</protein>
<gene>
    <name evidence="9" type="ORF">METBISCDRAFT_11188</name>
</gene>
<keyword evidence="4" id="KW-1133">Transmembrane helix</keyword>
<dbReference type="GO" id="GO:0032977">
    <property type="term" value="F:membrane insertase activity"/>
    <property type="evidence" value="ECO:0007669"/>
    <property type="project" value="InterPro"/>
</dbReference>
<evidence type="ECO:0000256" key="3">
    <source>
        <dbReference type="ARBA" id="ARBA00022692"/>
    </source>
</evidence>
<feature type="region of interest" description="Disordered" evidence="7">
    <location>
        <begin position="324"/>
        <end position="344"/>
    </location>
</feature>
<dbReference type="EMBL" id="ML004428">
    <property type="protein sequence ID" value="RKP33035.1"/>
    <property type="molecule type" value="Genomic_DNA"/>
</dbReference>